<evidence type="ECO:0000313" key="3">
    <source>
        <dbReference type="EMBL" id="MFC4311836.1"/>
    </source>
</evidence>
<dbReference type="PANTHER" id="PTHR35377">
    <property type="entry name" value="ANTITOXIN VAPB49-RELATED-RELATED"/>
    <property type="match status" value="1"/>
</dbReference>
<evidence type="ECO:0000256" key="2">
    <source>
        <dbReference type="RuleBase" id="RU362080"/>
    </source>
</evidence>
<comment type="caution">
    <text evidence="3">The sequence shown here is derived from an EMBL/GenBank/DDBJ whole genome shotgun (WGS) entry which is preliminary data.</text>
</comment>
<name>A0ABV8SW84_9GAMM</name>
<dbReference type="EMBL" id="JBHSDU010000010">
    <property type="protein sequence ID" value="MFC4311836.1"/>
    <property type="molecule type" value="Genomic_DNA"/>
</dbReference>
<organism evidence="3 4">
    <name type="scientific">Steroidobacter flavus</name>
    <dbReference type="NCBI Taxonomy" id="1842136"/>
    <lineage>
        <taxon>Bacteria</taxon>
        <taxon>Pseudomonadati</taxon>
        <taxon>Pseudomonadota</taxon>
        <taxon>Gammaproteobacteria</taxon>
        <taxon>Steroidobacterales</taxon>
        <taxon>Steroidobacteraceae</taxon>
        <taxon>Steroidobacter</taxon>
    </lineage>
</organism>
<dbReference type="SUPFAM" id="SSF143120">
    <property type="entry name" value="YefM-like"/>
    <property type="match status" value="1"/>
</dbReference>
<dbReference type="NCBIfam" id="TIGR01552">
    <property type="entry name" value="phd_fam"/>
    <property type="match status" value="1"/>
</dbReference>
<dbReference type="Proteomes" id="UP001595904">
    <property type="component" value="Unassembled WGS sequence"/>
</dbReference>
<gene>
    <name evidence="3" type="ORF">ACFPN2_22315</name>
</gene>
<dbReference type="InterPro" id="IPR051416">
    <property type="entry name" value="phD-YefM_TA_antitoxins"/>
</dbReference>
<dbReference type="PANTHER" id="PTHR35377:SF8">
    <property type="entry name" value="ANTITOXIN VAPB22"/>
    <property type="match status" value="1"/>
</dbReference>
<proteinExistence type="inferred from homology"/>
<comment type="similarity">
    <text evidence="1 2">Belongs to the phD/YefM antitoxin family.</text>
</comment>
<evidence type="ECO:0000313" key="4">
    <source>
        <dbReference type="Proteomes" id="UP001595904"/>
    </source>
</evidence>
<comment type="function">
    <text evidence="2">Antitoxin component of a type II toxin-antitoxin (TA) system.</text>
</comment>
<dbReference type="InterPro" id="IPR036165">
    <property type="entry name" value="YefM-like_sf"/>
</dbReference>
<reference evidence="4" key="1">
    <citation type="journal article" date="2019" name="Int. J. Syst. Evol. Microbiol.">
        <title>The Global Catalogue of Microorganisms (GCM) 10K type strain sequencing project: providing services to taxonomists for standard genome sequencing and annotation.</title>
        <authorList>
            <consortium name="The Broad Institute Genomics Platform"/>
            <consortium name="The Broad Institute Genome Sequencing Center for Infectious Disease"/>
            <person name="Wu L."/>
            <person name="Ma J."/>
        </authorList>
    </citation>
    <scope>NUCLEOTIDE SEQUENCE [LARGE SCALE GENOMIC DNA]</scope>
    <source>
        <strain evidence="4">CGMCC 1.10759</strain>
    </source>
</reference>
<protein>
    <recommendedName>
        <fullName evidence="2">Antitoxin</fullName>
    </recommendedName>
</protein>
<dbReference type="InterPro" id="IPR006442">
    <property type="entry name" value="Antitoxin_Phd/YefM"/>
</dbReference>
<dbReference type="Gene3D" id="3.40.1620.10">
    <property type="entry name" value="YefM-like domain"/>
    <property type="match status" value="1"/>
</dbReference>
<accession>A0ABV8SW84</accession>
<evidence type="ECO:0000256" key="1">
    <source>
        <dbReference type="ARBA" id="ARBA00009981"/>
    </source>
</evidence>
<sequence length="80" mass="8715">MKTISAAEANRHFSEVLREATRGQTILITSRGRPVATLGPASERPQIRAAAKAALLARLGKRKVSGARNWTRADLYGDEQ</sequence>
<dbReference type="Pfam" id="PF02604">
    <property type="entry name" value="PhdYeFM_antitox"/>
    <property type="match status" value="1"/>
</dbReference>
<keyword evidence="4" id="KW-1185">Reference proteome</keyword>
<dbReference type="RefSeq" id="WP_380600720.1">
    <property type="nucleotide sequence ID" value="NZ_JBHSDU010000010.1"/>
</dbReference>